<keyword evidence="6" id="KW-0539">Nucleus</keyword>
<feature type="compositionally biased region" description="Basic residues" evidence="8">
    <location>
        <begin position="1"/>
        <end position="10"/>
    </location>
</feature>
<dbReference type="InterPro" id="IPR012677">
    <property type="entry name" value="Nucleotide-bd_a/b_plait_sf"/>
</dbReference>
<dbReference type="PANTHER" id="PTHR23236">
    <property type="entry name" value="EUKARYOTIC TRANSLATION INITIATION FACTOR 4B/4H"/>
    <property type="match status" value="1"/>
</dbReference>
<dbReference type="PROSITE" id="PS50102">
    <property type="entry name" value="RRM"/>
    <property type="match status" value="1"/>
</dbReference>
<comment type="similarity">
    <text evidence="3">Belongs to the RRM RBM34 family.</text>
</comment>
<dbReference type="OrthoDB" id="442677at2759"/>
<dbReference type="InterPro" id="IPR000504">
    <property type="entry name" value="RRM_dom"/>
</dbReference>
<accession>A0A165HPR2</accession>
<evidence type="ECO:0000256" key="5">
    <source>
        <dbReference type="ARBA" id="ARBA00022884"/>
    </source>
</evidence>
<name>A0A165HPR2_XYLHT</name>
<dbReference type="Proteomes" id="UP000076632">
    <property type="component" value="Unassembled WGS sequence"/>
</dbReference>
<evidence type="ECO:0000313" key="11">
    <source>
        <dbReference type="Proteomes" id="UP000076632"/>
    </source>
</evidence>
<evidence type="ECO:0000259" key="9">
    <source>
        <dbReference type="PROSITE" id="PS50102"/>
    </source>
</evidence>
<comment type="subcellular location">
    <subcellularLocation>
        <location evidence="2">Nucleus</location>
        <location evidence="2">Nucleolus</location>
    </subcellularLocation>
</comment>
<evidence type="ECO:0000256" key="4">
    <source>
        <dbReference type="ARBA" id="ARBA00015520"/>
    </source>
</evidence>
<evidence type="ECO:0000256" key="2">
    <source>
        <dbReference type="ARBA" id="ARBA00004604"/>
    </source>
</evidence>
<keyword evidence="11" id="KW-1185">Reference proteome</keyword>
<feature type="domain" description="RRM" evidence="9">
    <location>
        <begin position="350"/>
        <end position="456"/>
    </location>
</feature>
<evidence type="ECO:0000256" key="7">
    <source>
        <dbReference type="PROSITE-ProRule" id="PRU00176"/>
    </source>
</evidence>
<dbReference type="OMA" id="NAYAVYT"/>
<feature type="compositionally biased region" description="Basic residues" evidence="8">
    <location>
        <begin position="546"/>
        <end position="558"/>
    </location>
</feature>
<feature type="compositionally biased region" description="Acidic residues" evidence="8">
    <location>
        <begin position="168"/>
        <end position="210"/>
    </location>
</feature>
<dbReference type="GO" id="GO:0000463">
    <property type="term" value="P:maturation of LSU-rRNA from tricistronic rRNA transcript (SSU-rRNA, 5.8S rRNA, LSU-rRNA)"/>
    <property type="evidence" value="ECO:0007669"/>
    <property type="project" value="TreeGrafter"/>
</dbReference>
<comment type="function">
    <text evidence="1">Involved in pre-25S rRNA processing.</text>
</comment>
<feature type="region of interest" description="Disordered" evidence="8">
    <location>
        <begin position="370"/>
        <end position="389"/>
    </location>
</feature>
<feature type="region of interest" description="Disordered" evidence="8">
    <location>
        <begin position="499"/>
        <end position="573"/>
    </location>
</feature>
<dbReference type="GeneID" id="28897607"/>
<dbReference type="FunCoup" id="A0A165HPR2">
    <property type="interactions" value="743"/>
</dbReference>
<sequence length="573" mass="62668">MAKSKERKTSRASGDSKPSAPPAFLSNEKAIDPSLASLFASSAGAVRPPPLSRYQEAEAAVEQDDEDLPDADEELSELPSEDDGSEISSQTDDDDEEEKEEDSNVKPTKVEINGQKNQEGRKRKRADAEEALEDLYMRRLADKEEKTAKKEKKQAEKASKRQRRDTEAGDGSEENESEEEDEKKDADGLSDEEDSDGSSGSEAEEDGDDEIPQHESLVSSKDEGELERASRTVFLGNVAVSAVESKSDKKTLLNHLASFISSLPASDQPHKVEALRFRSVAFSEVGIPKKAAFARKDVMEATTKSCNAYAVYSTAVAAREATKRLNGTIVLDRHLRVDSVSHPAKSDHKRCVFVGNLGFVDDESFIDDAEVENGKKKPQKKKKQPSDVEEGLWREFGKAGTVESVRVVRDPKTRVGKGFAYVQFNDANAVEAALLFNDKKFPPLLPRKLRVVRAKAMKKKATAKNSSAKVNSKAIYNPKLTPEQKSLQGRAGKLLGRAGAAKMKNGDSGNAKQRPVVPRPPESFVFEGYRASNKSGKQGLKLGGSGKKKGKPRTRSSRRGTAWKASGGQKRTK</sequence>
<dbReference type="RefSeq" id="XP_018189366.1">
    <property type="nucleotide sequence ID" value="XM_018332470.1"/>
</dbReference>
<dbReference type="AlphaFoldDB" id="A0A165HPR2"/>
<protein>
    <recommendedName>
        <fullName evidence="4">Nucleolar protein 12</fullName>
    </recommendedName>
</protein>
<dbReference type="GO" id="GO:0005730">
    <property type="term" value="C:nucleolus"/>
    <property type="evidence" value="ECO:0007669"/>
    <property type="project" value="UniProtKB-SubCell"/>
</dbReference>
<evidence type="ECO:0000256" key="3">
    <source>
        <dbReference type="ARBA" id="ARBA00007077"/>
    </source>
</evidence>
<proteinExistence type="inferred from homology"/>
<evidence type="ECO:0000256" key="6">
    <source>
        <dbReference type="ARBA" id="ARBA00023242"/>
    </source>
</evidence>
<evidence type="ECO:0000256" key="8">
    <source>
        <dbReference type="SAM" id="MobiDB-lite"/>
    </source>
</evidence>
<organism evidence="10 11">
    <name type="scientific">Xylona heveae (strain CBS 132557 / TC161)</name>
    <dbReference type="NCBI Taxonomy" id="1328760"/>
    <lineage>
        <taxon>Eukaryota</taxon>
        <taxon>Fungi</taxon>
        <taxon>Dikarya</taxon>
        <taxon>Ascomycota</taxon>
        <taxon>Pezizomycotina</taxon>
        <taxon>Xylonomycetes</taxon>
        <taxon>Xylonales</taxon>
        <taxon>Xylonaceae</taxon>
        <taxon>Xylona</taxon>
    </lineage>
</organism>
<dbReference type="InterPro" id="IPR035979">
    <property type="entry name" value="RBD_domain_sf"/>
</dbReference>
<dbReference type="SMART" id="SM00360">
    <property type="entry name" value="RRM"/>
    <property type="match status" value="2"/>
</dbReference>
<keyword evidence="5 7" id="KW-0694">RNA-binding</keyword>
<dbReference type="InParanoid" id="A0A165HPR2"/>
<dbReference type="Pfam" id="PF00076">
    <property type="entry name" value="RRM_1"/>
    <property type="match status" value="1"/>
</dbReference>
<dbReference type="STRING" id="1328760.A0A165HPR2"/>
<feature type="region of interest" description="Disordered" evidence="8">
    <location>
        <begin position="44"/>
        <end position="226"/>
    </location>
</feature>
<feature type="compositionally biased region" description="Basic and acidic residues" evidence="8">
    <location>
        <begin position="135"/>
        <end position="167"/>
    </location>
</feature>
<dbReference type="EMBL" id="KV407457">
    <property type="protein sequence ID" value="KZF23811.1"/>
    <property type="molecule type" value="Genomic_DNA"/>
</dbReference>
<evidence type="ECO:0000256" key="1">
    <source>
        <dbReference type="ARBA" id="ARBA00002475"/>
    </source>
</evidence>
<reference evidence="10 11" key="1">
    <citation type="journal article" date="2016" name="Fungal Biol.">
        <title>The genome of Xylona heveae provides a window into fungal endophytism.</title>
        <authorList>
            <person name="Gazis R."/>
            <person name="Kuo A."/>
            <person name="Riley R."/>
            <person name="LaButti K."/>
            <person name="Lipzen A."/>
            <person name="Lin J."/>
            <person name="Amirebrahimi M."/>
            <person name="Hesse C.N."/>
            <person name="Spatafora J.W."/>
            <person name="Henrissat B."/>
            <person name="Hainaut M."/>
            <person name="Grigoriev I.V."/>
            <person name="Hibbett D.S."/>
        </authorList>
    </citation>
    <scope>NUCLEOTIDE SEQUENCE [LARGE SCALE GENOMIC DNA]</scope>
    <source>
        <strain evidence="10 11">TC161</strain>
    </source>
</reference>
<gene>
    <name evidence="10" type="ORF">L228DRAFT_246658</name>
</gene>
<feature type="region of interest" description="Disordered" evidence="8">
    <location>
        <begin position="1"/>
        <end position="28"/>
    </location>
</feature>
<dbReference type="SUPFAM" id="SSF54928">
    <property type="entry name" value="RNA-binding domain, RBD"/>
    <property type="match status" value="1"/>
</dbReference>
<dbReference type="PANTHER" id="PTHR23236:SF25">
    <property type="entry name" value="RNA-BINDING PROTEIN 34"/>
    <property type="match status" value="1"/>
</dbReference>
<feature type="compositionally biased region" description="Acidic residues" evidence="8">
    <location>
        <begin position="59"/>
        <end position="101"/>
    </location>
</feature>
<evidence type="ECO:0000313" key="10">
    <source>
        <dbReference type="EMBL" id="KZF23811.1"/>
    </source>
</evidence>
<dbReference type="GO" id="GO:0019843">
    <property type="term" value="F:rRNA binding"/>
    <property type="evidence" value="ECO:0007669"/>
    <property type="project" value="TreeGrafter"/>
</dbReference>
<dbReference type="Gene3D" id="3.30.70.330">
    <property type="match status" value="2"/>
</dbReference>